<evidence type="ECO:0000313" key="4">
    <source>
        <dbReference type="Proteomes" id="UP001519343"/>
    </source>
</evidence>
<accession>A0ABS4GTQ4</accession>
<reference evidence="3 4" key="1">
    <citation type="submission" date="2021-03" db="EMBL/GenBank/DDBJ databases">
        <title>Genomic Encyclopedia of Type Strains, Phase IV (KMG-IV): sequencing the most valuable type-strain genomes for metagenomic binning, comparative biology and taxonomic classification.</title>
        <authorList>
            <person name="Goeker M."/>
        </authorList>
    </citation>
    <scope>NUCLEOTIDE SEQUENCE [LARGE SCALE GENOMIC DNA]</scope>
    <source>
        <strain evidence="3 4">DSM 24738</strain>
    </source>
</reference>
<feature type="transmembrane region" description="Helical" evidence="1">
    <location>
        <begin position="189"/>
        <end position="208"/>
    </location>
</feature>
<feature type="domain" description="Putative zinc-finger" evidence="2">
    <location>
        <begin position="3"/>
        <end position="37"/>
    </location>
</feature>
<dbReference type="InterPro" id="IPR027383">
    <property type="entry name" value="Znf_put"/>
</dbReference>
<name>A0ABS4GTQ4_9BACL</name>
<comment type="caution">
    <text evidence="3">The sequence shown here is derived from an EMBL/GenBank/DDBJ whole genome shotgun (WGS) entry which is preliminary data.</text>
</comment>
<keyword evidence="1" id="KW-0472">Membrane</keyword>
<proteinExistence type="predicted"/>
<feature type="transmembrane region" description="Helical" evidence="1">
    <location>
        <begin position="100"/>
        <end position="122"/>
    </location>
</feature>
<evidence type="ECO:0000313" key="3">
    <source>
        <dbReference type="EMBL" id="MBP1933427.1"/>
    </source>
</evidence>
<organism evidence="3 4">
    <name type="scientific">Ammoniphilus resinae</name>
    <dbReference type="NCBI Taxonomy" id="861532"/>
    <lineage>
        <taxon>Bacteria</taxon>
        <taxon>Bacillati</taxon>
        <taxon>Bacillota</taxon>
        <taxon>Bacilli</taxon>
        <taxon>Bacillales</taxon>
        <taxon>Paenibacillaceae</taxon>
        <taxon>Aneurinibacillus group</taxon>
        <taxon>Ammoniphilus</taxon>
    </lineage>
</organism>
<evidence type="ECO:0000256" key="1">
    <source>
        <dbReference type="SAM" id="Phobius"/>
    </source>
</evidence>
<evidence type="ECO:0000259" key="2">
    <source>
        <dbReference type="Pfam" id="PF13490"/>
    </source>
</evidence>
<keyword evidence="1" id="KW-0812">Transmembrane</keyword>
<dbReference type="Pfam" id="PF13490">
    <property type="entry name" value="zf-HC2"/>
    <property type="match status" value="1"/>
</dbReference>
<keyword evidence="1" id="KW-1133">Transmembrane helix</keyword>
<protein>
    <recommendedName>
        <fullName evidence="2">Putative zinc-finger domain-containing protein</fullName>
    </recommendedName>
</protein>
<dbReference type="EMBL" id="JAGGKT010000011">
    <property type="protein sequence ID" value="MBP1933427.1"/>
    <property type="molecule type" value="Genomic_DNA"/>
</dbReference>
<dbReference type="RefSeq" id="WP_209811445.1">
    <property type="nucleotide sequence ID" value="NZ_JAGGKT010000011.1"/>
</dbReference>
<dbReference type="Proteomes" id="UP001519343">
    <property type="component" value="Unassembled WGS sequence"/>
</dbReference>
<gene>
    <name evidence="3" type="ORF">J2Z37_003440</name>
</gene>
<keyword evidence="4" id="KW-1185">Reference proteome</keyword>
<sequence>MKCIDVSNLMSAYVDEKLPDTLMRKIKFHIGICEECRMEYNIWKESSEFFRDQTISFPTQDRDDYASAVTSVMERIVKEEKWALPITRNLFHIPSSMKRWLTSVSVLFLLVFGVMMFGGFGFGAPGTDSKTDNGEWHEIASSEIIMSMDQLQASPTSDIGKSNLRYKVIASLGDPLDFRHMTVIPTGNMGLIAGFFGIMVTVVSMSWLSRS</sequence>